<evidence type="ECO:0000259" key="2">
    <source>
        <dbReference type="PROSITE" id="PS50011"/>
    </source>
</evidence>
<dbReference type="PROSITE" id="PS50011">
    <property type="entry name" value="PROTEIN_KINASE_DOM"/>
    <property type="match status" value="1"/>
</dbReference>
<accession>A0ABX0LDJ0</accession>
<protein>
    <submittedName>
        <fullName evidence="3">Protein kinase family protein</fullName>
    </submittedName>
</protein>
<dbReference type="Proteomes" id="UP000785613">
    <property type="component" value="Unassembled WGS sequence"/>
</dbReference>
<keyword evidence="4" id="KW-1185">Reference proteome</keyword>
<dbReference type="EMBL" id="VUYU01000002">
    <property type="protein sequence ID" value="NHZ32923.1"/>
    <property type="molecule type" value="Genomic_DNA"/>
</dbReference>
<organism evidence="3 4">
    <name type="scientific">Massilia rubra</name>
    <dbReference type="NCBI Taxonomy" id="2607910"/>
    <lineage>
        <taxon>Bacteria</taxon>
        <taxon>Pseudomonadati</taxon>
        <taxon>Pseudomonadota</taxon>
        <taxon>Betaproteobacteria</taxon>
        <taxon>Burkholderiales</taxon>
        <taxon>Oxalobacteraceae</taxon>
        <taxon>Telluria group</taxon>
        <taxon>Massilia</taxon>
    </lineage>
</organism>
<feature type="binding site" evidence="1">
    <location>
        <position position="98"/>
    </location>
    <ligand>
        <name>ATP</name>
        <dbReference type="ChEBI" id="CHEBI:30616"/>
    </ligand>
</feature>
<keyword evidence="3" id="KW-0808">Transferase</keyword>
<dbReference type="InterPro" id="IPR000719">
    <property type="entry name" value="Prot_kinase_dom"/>
</dbReference>
<name>A0ABX0LDJ0_9BURK</name>
<evidence type="ECO:0000313" key="4">
    <source>
        <dbReference type="Proteomes" id="UP000785613"/>
    </source>
</evidence>
<dbReference type="InterPro" id="IPR017441">
    <property type="entry name" value="Protein_kinase_ATP_BS"/>
</dbReference>
<comment type="caution">
    <text evidence="3">The sequence shown here is derived from an EMBL/GenBank/DDBJ whole genome shotgun (WGS) entry which is preliminary data.</text>
</comment>
<dbReference type="PROSITE" id="PS00107">
    <property type="entry name" value="PROTEIN_KINASE_ATP"/>
    <property type="match status" value="1"/>
</dbReference>
<feature type="domain" description="Protein kinase" evidence="2">
    <location>
        <begin position="68"/>
        <end position="320"/>
    </location>
</feature>
<evidence type="ECO:0000256" key="1">
    <source>
        <dbReference type="PROSITE-ProRule" id="PRU10141"/>
    </source>
</evidence>
<dbReference type="Gene3D" id="1.10.510.10">
    <property type="entry name" value="Transferase(Phosphotransferase) domain 1"/>
    <property type="match status" value="1"/>
</dbReference>
<gene>
    <name evidence="3" type="ORF">F0185_04880</name>
</gene>
<dbReference type="InterPro" id="IPR011009">
    <property type="entry name" value="Kinase-like_dom_sf"/>
</dbReference>
<evidence type="ECO:0000313" key="3">
    <source>
        <dbReference type="EMBL" id="NHZ32923.1"/>
    </source>
</evidence>
<keyword evidence="1" id="KW-0067">ATP-binding</keyword>
<keyword evidence="1" id="KW-0547">Nucleotide-binding</keyword>
<sequence length="320" mass="33960">MTPLTLLCPQCGSPLPRQALWRIVTCTYCGADVTHSEELVHAADFHAAYLRSRAGDAAADIACGGQHYNTIAHLGAGGSASVALANRSGAVPQRVVLKIAHAGAPAGQLAREKAILDQLQADDLPGAAYFTQRLPQAVAVGSSASADGQQRDVLVLRHPTGFWGSLADVRLAYGRAIDARHAVWMWRRVLEVLAYVHAGGWSHGRLSPEHLLVHPADHGVLIIGWSGASRRHDRAAQARDLVQLAWAMRAMLSDWFDPAGEPVLSSATPAALAWVLERASQDAAWCASLGAEGMRRAVGGAAKDAFGPARFIDFSPTPSN</sequence>
<dbReference type="RefSeq" id="WP_167222108.1">
    <property type="nucleotide sequence ID" value="NZ_VUYU01000002.1"/>
</dbReference>
<dbReference type="GO" id="GO:0016301">
    <property type="term" value="F:kinase activity"/>
    <property type="evidence" value="ECO:0007669"/>
    <property type="project" value="UniProtKB-KW"/>
</dbReference>
<dbReference type="Pfam" id="PF06293">
    <property type="entry name" value="Kdo"/>
    <property type="match status" value="1"/>
</dbReference>
<reference evidence="3 4" key="1">
    <citation type="submission" date="2019-09" db="EMBL/GenBank/DDBJ databases">
        <title>Taxonomy of Antarctic Massilia spp.: description of Massilia rubra sp. nov., Massilia aquatica sp. nov., Massilia mucilaginosa sp. nov., Massilia frigida sp. nov. isolated from streams, lakes and regoliths.</title>
        <authorList>
            <person name="Holochova P."/>
            <person name="Sedlacek I."/>
            <person name="Kralova S."/>
            <person name="Maslanova I."/>
            <person name="Busse H.-J."/>
            <person name="Stankova E."/>
            <person name="Vrbovska V."/>
            <person name="Kovarovic V."/>
            <person name="Bartak M."/>
            <person name="Svec P."/>
            <person name="Pantucek R."/>
        </authorList>
    </citation>
    <scope>NUCLEOTIDE SEQUENCE [LARGE SCALE GENOMIC DNA]</scope>
    <source>
        <strain evidence="3 4">CCM 8692</strain>
    </source>
</reference>
<proteinExistence type="predicted"/>
<dbReference type="SUPFAM" id="SSF56112">
    <property type="entry name" value="Protein kinase-like (PK-like)"/>
    <property type="match status" value="1"/>
</dbReference>
<keyword evidence="3" id="KW-0418">Kinase</keyword>